<dbReference type="GO" id="GO:0005737">
    <property type="term" value="C:cytoplasm"/>
    <property type="evidence" value="ECO:0007669"/>
    <property type="project" value="TreeGrafter"/>
</dbReference>
<name>A0A7S1XPG6_9STRA</name>
<dbReference type="PANTHER" id="PTHR22997">
    <property type="entry name" value="PIH1 DOMAIN-CONTAINING PROTEIN 1"/>
    <property type="match status" value="1"/>
</dbReference>
<gene>
    <name evidence="4" type="ORF">PPAR1163_LOCUS12048</name>
</gene>
<comment type="similarity">
    <text evidence="1">Belongs to the PIH1 family.</text>
</comment>
<dbReference type="InterPro" id="IPR012981">
    <property type="entry name" value="PIH1_N"/>
</dbReference>
<dbReference type="PANTHER" id="PTHR22997:SF0">
    <property type="entry name" value="PIH1 DOMAIN-CONTAINING PROTEIN 1"/>
    <property type="match status" value="1"/>
</dbReference>
<feature type="region of interest" description="Disordered" evidence="2">
    <location>
        <begin position="69"/>
        <end position="91"/>
    </location>
</feature>
<feature type="region of interest" description="Disordered" evidence="2">
    <location>
        <begin position="246"/>
        <end position="315"/>
    </location>
</feature>
<dbReference type="Pfam" id="PF08190">
    <property type="entry name" value="PIH1"/>
    <property type="match status" value="1"/>
</dbReference>
<feature type="region of interest" description="Disordered" evidence="2">
    <location>
        <begin position="1"/>
        <end position="20"/>
    </location>
</feature>
<organism evidence="4">
    <name type="scientific">Phaeomonas parva</name>
    <dbReference type="NCBI Taxonomy" id="124430"/>
    <lineage>
        <taxon>Eukaryota</taxon>
        <taxon>Sar</taxon>
        <taxon>Stramenopiles</taxon>
        <taxon>Ochrophyta</taxon>
        <taxon>Pinguiophyceae</taxon>
        <taxon>Pinguiochrysidales</taxon>
        <taxon>Pinguiochrysidaceae</taxon>
        <taxon>Phaeomonas</taxon>
    </lineage>
</organism>
<evidence type="ECO:0000256" key="2">
    <source>
        <dbReference type="SAM" id="MobiDB-lite"/>
    </source>
</evidence>
<dbReference type="InterPro" id="IPR050734">
    <property type="entry name" value="PIH1/Kintoun_subfamily"/>
</dbReference>
<feature type="domain" description="PIH1 N-terminal" evidence="3">
    <location>
        <begin position="118"/>
        <end position="230"/>
    </location>
</feature>
<evidence type="ECO:0000259" key="3">
    <source>
        <dbReference type="Pfam" id="PF08190"/>
    </source>
</evidence>
<dbReference type="EMBL" id="HBGJ01018775">
    <property type="protein sequence ID" value="CAD9253681.1"/>
    <property type="molecule type" value="Transcribed_RNA"/>
</dbReference>
<sequence length="315" mass="33001">MNATIGLVNGPKASKPKAGGMDRRVKAMARQMGIDISSMGAQAEQMWSMLDDLATSDPEGYKKFIAQQAKEAEEGGYHPSQQGGDGAAVAPKRRSFRPRPALVIKTSLAAPCRIEGKLKNAGYKLFINMCCHEAIEGPRNAAGHEVDIRADDAVNASGLQIPLLVGAPRLMDGAVALDVVTNPAVTQTCAAAPMFLTQTMALVQRWVAQEVTVRMANQWKKLNAVYKGGLGPKGNEVIPFPLEDAEEQAKPQDQRTPNPNPKPAPVDMDDPTSLLAGMSAAREESAPAAPAAAGGGGGGGGGGVARRVKDLSQLS</sequence>
<accession>A0A7S1XPG6</accession>
<reference evidence="4" key="1">
    <citation type="submission" date="2021-01" db="EMBL/GenBank/DDBJ databases">
        <authorList>
            <person name="Corre E."/>
            <person name="Pelletier E."/>
            <person name="Niang G."/>
            <person name="Scheremetjew M."/>
            <person name="Finn R."/>
            <person name="Kale V."/>
            <person name="Holt S."/>
            <person name="Cochrane G."/>
            <person name="Meng A."/>
            <person name="Brown T."/>
            <person name="Cohen L."/>
        </authorList>
    </citation>
    <scope>NUCLEOTIDE SEQUENCE</scope>
    <source>
        <strain evidence="4">CCMP2877</strain>
    </source>
</reference>
<evidence type="ECO:0000313" key="4">
    <source>
        <dbReference type="EMBL" id="CAD9253681.1"/>
    </source>
</evidence>
<protein>
    <recommendedName>
        <fullName evidence="3">PIH1 N-terminal domain-containing protein</fullName>
    </recommendedName>
</protein>
<feature type="compositionally biased region" description="Gly residues" evidence="2">
    <location>
        <begin position="293"/>
        <end position="304"/>
    </location>
</feature>
<proteinExistence type="inferred from homology"/>
<evidence type="ECO:0000256" key="1">
    <source>
        <dbReference type="ARBA" id="ARBA00008511"/>
    </source>
</evidence>
<dbReference type="AlphaFoldDB" id="A0A7S1XPG6"/>